<proteinExistence type="predicted"/>
<feature type="transmembrane region" description="Helical" evidence="1">
    <location>
        <begin position="6"/>
        <end position="26"/>
    </location>
</feature>
<sequence>MFFIPLMIAIAAFWLAIGTMLARYLAQKYKGKPWKSGPPLDEHNFIYGTALRNDNSRNLHGGGGFAGYGDRGASVGSGYGRQNIAMGQFGQGRVKGL</sequence>
<keyword evidence="1" id="KW-1133">Transmembrane helix</keyword>
<dbReference type="EMBL" id="KZ107847">
    <property type="protein sequence ID" value="OSS48094.1"/>
    <property type="molecule type" value="Genomic_DNA"/>
</dbReference>
<keyword evidence="3" id="KW-1185">Reference proteome</keyword>
<protein>
    <submittedName>
        <fullName evidence="2">Uncharacterized protein</fullName>
    </submittedName>
</protein>
<organism evidence="2 3">
    <name type="scientific">Epicoccum nigrum</name>
    <name type="common">Soil fungus</name>
    <name type="synonym">Epicoccum purpurascens</name>
    <dbReference type="NCBI Taxonomy" id="105696"/>
    <lineage>
        <taxon>Eukaryota</taxon>
        <taxon>Fungi</taxon>
        <taxon>Dikarya</taxon>
        <taxon>Ascomycota</taxon>
        <taxon>Pezizomycotina</taxon>
        <taxon>Dothideomycetes</taxon>
        <taxon>Pleosporomycetidae</taxon>
        <taxon>Pleosporales</taxon>
        <taxon>Pleosporineae</taxon>
        <taxon>Didymellaceae</taxon>
        <taxon>Epicoccum</taxon>
    </lineage>
</organism>
<keyword evidence="1" id="KW-0472">Membrane</keyword>
<dbReference type="Proteomes" id="UP000193240">
    <property type="component" value="Unassembled WGS sequence"/>
</dbReference>
<evidence type="ECO:0000313" key="3">
    <source>
        <dbReference type="Proteomes" id="UP000193240"/>
    </source>
</evidence>
<dbReference type="InParanoid" id="A0A1Y2LW15"/>
<accession>A0A1Y2LW15</accession>
<name>A0A1Y2LW15_EPING</name>
<evidence type="ECO:0000313" key="2">
    <source>
        <dbReference type="EMBL" id="OSS48094.1"/>
    </source>
</evidence>
<gene>
    <name evidence="2" type="ORF">B5807_06455</name>
</gene>
<evidence type="ECO:0000256" key="1">
    <source>
        <dbReference type="SAM" id="Phobius"/>
    </source>
</evidence>
<reference evidence="2 3" key="1">
    <citation type="journal article" date="2017" name="Genome Announc.">
        <title>Genome sequence of the saprophytic ascomycete Epicoccum nigrum ICMP 19927 strain isolated from New Zealand.</title>
        <authorList>
            <person name="Fokin M."/>
            <person name="Fleetwood D."/>
            <person name="Weir B.S."/>
            <person name="Villas-Boas S.G."/>
        </authorList>
    </citation>
    <scope>NUCLEOTIDE SEQUENCE [LARGE SCALE GENOMIC DNA]</scope>
    <source>
        <strain evidence="2 3">ICMP 19927</strain>
    </source>
</reference>
<dbReference type="OMA" id="QNIAMGQ"/>
<dbReference type="AlphaFoldDB" id="A0A1Y2LW15"/>
<keyword evidence="1" id="KW-0812">Transmembrane</keyword>